<comment type="caution">
    <text evidence="8">The sequence shown here is derived from an EMBL/GenBank/DDBJ whole genome shotgun (WGS) entry which is preliminary data.</text>
</comment>
<keyword evidence="3" id="KW-0547">Nucleotide-binding</keyword>
<keyword evidence="6" id="KW-0902">Two-component regulatory system</keyword>
<evidence type="ECO:0000256" key="6">
    <source>
        <dbReference type="ARBA" id="ARBA00023012"/>
    </source>
</evidence>
<keyword evidence="2 8" id="KW-0808">Transferase</keyword>
<dbReference type="GO" id="GO:0000160">
    <property type="term" value="P:phosphorelay signal transduction system"/>
    <property type="evidence" value="ECO:0007669"/>
    <property type="project" value="UniProtKB-KW"/>
</dbReference>
<evidence type="ECO:0000259" key="7">
    <source>
        <dbReference type="PROSITE" id="PS50109"/>
    </source>
</evidence>
<dbReference type="GO" id="GO:0016301">
    <property type="term" value="F:kinase activity"/>
    <property type="evidence" value="ECO:0007669"/>
    <property type="project" value="UniProtKB-KW"/>
</dbReference>
<accession>A0A151B3G3</accession>
<evidence type="ECO:0000313" key="8">
    <source>
        <dbReference type="EMBL" id="KYH34323.1"/>
    </source>
</evidence>
<dbReference type="SMART" id="SM00387">
    <property type="entry name" value="HATPase_c"/>
    <property type="match status" value="1"/>
</dbReference>
<dbReference type="PANTHER" id="PTHR43065">
    <property type="entry name" value="SENSOR HISTIDINE KINASE"/>
    <property type="match status" value="1"/>
</dbReference>
<keyword evidence="9" id="KW-1185">Reference proteome</keyword>
<proteinExistence type="predicted"/>
<keyword evidence="5" id="KW-0067">ATP-binding</keyword>
<dbReference type="STRING" id="1121338.CLTEP_17480"/>
<feature type="domain" description="Histidine kinase" evidence="7">
    <location>
        <begin position="1"/>
        <end position="106"/>
    </location>
</feature>
<protein>
    <submittedName>
        <fullName evidence="8">Phosphotransferase RcsD</fullName>
    </submittedName>
</protein>
<dbReference type="InterPro" id="IPR036890">
    <property type="entry name" value="HATPase_C_sf"/>
</dbReference>
<sequence>MKEISLHIMDIVENSIAANADLIIIEINENKREDILKVTIKDNGKGIDNQLLKNIKDPFTTSRKTRRVGLGISLFEAACIRCEGDLSIKSKVNVGTEVTAIMKLSHIDRAPLGRMSETICSFLLRKDIEIVYKHSVDDKQFVLDTRELKKIAGEDLSIPEILTWIREYIDENLEKIGSKKW</sequence>
<dbReference type="Proteomes" id="UP000075531">
    <property type="component" value="Unassembled WGS sequence"/>
</dbReference>
<dbReference type="Pfam" id="PF02518">
    <property type="entry name" value="HATPase_c"/>
    <property type="match status" value="1"/>
</dbReference>
<dbReference type="EMBL" id="LTBA01000019">
    <property type="protein sequence ID" value="KYH34323.1"/>
    <property type="molecule type" value="Genomic_DNA"/>
</dbReference>
<gene>
    <name evidence="8" type="primary">rcsD</name>
    <name evidence="8" type="ORF">CLTEP_17480</name>
</gene>
<dbReference type="RefSeq" id="WP_066825467.1">
    <property type="nucleotide sequence ID" value="NZ_LTBA01000019.1"/>
</dbReference>
<evidence type="ECO:0000256" key="5">
    <source>
        <dbReference type="ARBA" id="ARBA00022840"/>
    </source>
</evidence>
<reference evidence="8 9" key="1">
    <citation type="submission" date="2016-02" db="EMBL/GenBank/DDBJ databases">
        <title>Genome sequence of Clostridium tepidiprofundi DSM 19306.</title>
        <authorList>
            <person name="Poehlein A."/>
            <person name="Daniel R."/>
        </authorList>
    </citation>
    <scope>NUCLEOTIDE SEQUENCE [LARGE SCALE GENOMIC DNA]</scope>
    <source>
        <strain evidence="8 9">DSM 19306</strain>
    </source>
</reference>
<dbReference type="Gene3D" id="3.30.565.10">
    <property type="entry name" value="Histidine kinase-like ATPase, C-terminal domain"/>
    <property type="match status" value="1"/>
</dbReference>
<dbReference type="PANTHER" id="PTHR43065:SF10">
    <property type="entry name" value="PEROXIDE STRESS-ACTIVATED HISTIDINE KINASE MAK3"/>
    <property type="match status" value="1"/>
</dbReference>
<keyword evidence="1" id="KW-0597">Phosphoprotein</keyword>
<dbReference type="PATRIC" id="fig|1121338.3.peg.1789"/>
<dbReference type="AlphaFoldDB" id="A0A151B3G3"/>
<evidence type="ECO:0000256" key="2">
    <source>
        <dbReference type="ARBA" id="ARBA00022679"/>
    </source>
</evidence>
<evidence type="ECO:0000256" key="3">
    <source>
        <dbReference type="ARBA" id="ARBA00022741"/>
    </source>
</evidence>
<evidence type="ECO:0000313" key="9">
    <source>
        <dbReference type="Proteomes" id="UP000075531"/>
    </source>
</evidence>
<dbReference type="GO" id="GO:0005524">
    <property type="term" value="F:ATP binding"/>
    <property type="evidence" value="ECO:0007669"/>
    <property type="project" value="UniProtKB-KW"/>
</dbReference>
<dbReference type="SUPFAM" id="SSF55874">
    <property type="entry name" value="ATPase domain of HSP90 chaperone/DNA topoisomerase II/histidine kinase"/>
    <property type="match status" value="1"/>
</dbReference>
<dbReference type="InterPro" id="IPR005467">
    <property type="entry name" value="His_kinase_dom"/>
</dbReference>
<evidence type="ECO:0000256" key="4">
    <source>
        <dbReference type="ARBA" id="ARBA00022777"/>
    </source>
</evidence>
<dbReference type="OrthoDB" id="9797586at2"/>
<dbReference type="InterPro" id="IPR003594">
    <property type="entry name" value="HATPase_dom"/>
</dbReference>
<evidence type="ECO:0000256" key="1">
    <source>
        <dbReference type="ARBA" id="ARBA00022553"/>
    </source>
</evidence>
<organism evidence="8 9">
    <name type="scientific">Clostridium tepidiprofundi DSM 19306</name>
    <dbReference type="NCBI Taxonomy" id="1121338"/>
    <lineage>
        <taxon>Bacteria</taxon>
        <taxon>Bacillati</taxon>
        <taxon>Bacillota</taxon>
        <taxon>Clostridia</taxon>
        <taxon>Eubacteriales</taxon>
        <taxon>Clostridiaceae</taxon>
        <taxon>Clostridium</taxon>
    </lineage>
</organism>
<keyword evidence="4" id="KW-0418">Kinase</keyword>
<dbReference type="PROSITE" id="PS50109">
    <property type="entry name" value="HIS_KIN"/>
    <property type="match status" value="1"/>
</dbReference>
<name>A0A151B3G3_9CLOT</name>